<dbReference type="AlphaFoldDB" id="A0A9Q8SW45"/>
<feature type="compositionally biased region" description="Low complexity" evidence="1">
    <location>
        <begin position="76"/>
        <end position="89"/>
    </location>
</feature>
<dbReference type="Proteomes" id="UP000830671">
    <property type="component" value="Chromosome 5"/>
</dbReference>
<name>A0A9Q8SW45_9PEZI</name>
<feature type="region of interest" description="Disordered" evidence="1">
    <location>
        <begin position="76"/>
        <end position="101"/>
    </location>
</feature>
<dbReference type="RefSeq" id="XP_049146274.1">
    <property type="nucleotide sequence ID" value="XM_049289129.1"/>
</dbReference>
<evidence type="ECO:0000313" key="2">
    <source>
        <dbReference type="EMBL" id="UQC84657.1"/>
    </source>
</evidence>
<dbReference type="GeneID" id="73344139"/>
<reference evidence="2" key="1">
    <citation type="journal article" date="2021" name="Mol. Plant Microbe Interact.">
        <title>Complete Genome Sequence of the Plant-Pathogenic Fungus Colletotrichum lupini.</title>
        <authorList>
            <person name="Baroncelli R."/>
            <person name="Pensec F."/>
            <person name="Da Lio D."/>
            <person name="Boufleur T."/>
            <person name="Vicente I."/>
            <person name="Sarrocco S."/>
            <person name="Picot A."/>
            <person name="Baraldi E."/>
            <person name="Sukno S."/>
            <person name="Thon M."/>
            <person name="Le Floch G."/>
        </authorList>
    </citation>
    <scope>NUCLEOTIDE SEQUENCE</scope>
    <source>
        <strain evidence="2">IMI 504893</strain>
    </source>
</reference>
<evidence type="ECO:0000313" key="3">
    <source>
        <dbReference type="Proteomes" id="UP000830671"/>
    </source>
</evidence>
<evidence type="ECO:0000256" key="1">
    <source>
        <dbReference type="SAM" id="MobiDB-lite"/>
    </source>
</evidence>
<protein>
    <submittedName>
        <fullName evidence="2">Uncharacterized protein</fullName>
    </submittedName>
</protein>
<dbReference type="KEGG" id="clup:CLUP02_10153"/>
<organism evidence="2 3">
    <name type="scientific">Colletotrichum lupini</name>
    <dbReference type="NCBI Taxonomy" id="145971"/>
    <lineage>
        <taxon>Eukaryota</taxon>
        <taxon>Fungi</taxon>
        <taxon>Dikarya</taxon>
        <taxon>Ascomycota</taxon>
        <taxon>Pezizomycotina</taxon>
        <taxon>Sordariomycetes</taxon>
        <taxon>Hypocreomycetidae</taxon>
        <taxon>Glomerellales</taxon>
        <taxon>Glomerellaceae</taxon>
        <taxon>Colletotrichum</taxon>
        <taxon>Colletotrichum acutatum species complex</taxon>
    </lineage>
</organism>
<gene>
    <name evidence="2" type="ORF">CLUP02_10153</name>
</gene>
<dbReference type="EMBL" id="CP019477">
    <property type="protein sequence ID" value="UQC84657.1"/>
    <property type="molecule type" value="Genomic_DNA"/>
</dbReference>
<proteinExistence type="predicted"/>
<sequence>MPKKYYNLWKKLITSNVLRHTQVFLHELMAIFSAPLHSPLLYSSFRHPEVTRVSQLSQLCPKWVVSETGNITLNQPSQSPSTLQFSSSKPETRHPYVNQPYISRPKSVGNHKLKSSGMVCPSLTWVVTRTLSVHGYEAILSQATNDLNFDKLPSRAFEASKEARPPLRVVLPQTKPIYRTKT</sequence>
<accession>A0A9Q8SW45</accession>
<keyword evidence="3" id="KW-1185">Reference proteome</keyword>